<organism evidence="2 3">
    <name type="scientific">Candidatus Gottesmanbacteria bacterium RIFCSPHIGHO2_02_FULL_39_11</name>
    <dbReference type="NCBI Taxonomy" id="1798382"/>
    <lineage>
        <taxon>Bacteria</taxon>
        <taxon>Candidatus Gottesmaniibacteriota</taxon>
    </lineage>
</organism>
<evidence type="ECO:0000313" key="3">
    <source>
        <dbReference type="Proteomes" id="UP000176923"/>
    </source>
</evidence>
<dbReference type="EMBL" id="MFJL01000008">
    <property type="protein sequence ID" value="OGG16729.1"/>
    <property type="molecule type" value="Genomic_DNA"/>
</dbReference>
<comment type="caution">
    <text evidence="2">The sequence shown here is derived from an EMBL/GenBank/DDBJ whole genome shotgun (WGS) entry which is preliminary data.</text>
</comment>
<proteinExistence type="predicted"/>
<gene>
    <name evidence="2" type="ORF">A3D77_04805</name>
</gene>
<reference evidence="2 3" key="1">
    <citation type="journal article" date="2016" name="Nat. Commun.">
        <title>Thousands of microbial genomes shed light on interconnected biogeochemical processes in an aquifer system.</title>
        <authorList>
            <person name="Anantharaman K."/>
            <person name="Brown C.T."/>
            <person name="Hug L.A."/>
            <person name="Sharon I."/>
            <person name="Castelle C.J."/>
            <person name="Probst A.J."/>
            <person name="Thomas B.C."/>
            <person name="Singh A."/>
            <person name="Wilkins M.J."/>
            <person name="Karaoz U."/>
            <person name="Brodie E.L."/>
            <person name="Williams K.H."/>
            <person name="Hubbard S.S."/>
            <person name="Banfield J.F."/>
        </authorList>
    </citation>
    <scope>NUCLEOTIDE SEQUENCE [LARGE SCALE GENOMIC DNA]</scope>
</reference>
<protein>
    <submittedName>
        <fullName evidence="2">Uncharacterized protein</fullName>
    </submittedName>
</protein>
<dbReference type="Proteomes" id="UP000176923">
    <property type="component" value="Unassembled WGS sequence"/>
</dbReference>
<evidence type="ECO:0000256" key="1">
    <source>
        <dbReference type="SAM" id="Phobius"/>
    </source>
</evidence>
<keyword evidence="1" id="KW-0472">Membrane</keyword>
<keyword evidence="1" id="KW-1133">Transmembrane helix</keyword>
<keyword evidence="1" id="KW-0812">Transmembrane</keyword>
<accession>A0A1F5ZW81</accession>
<evidence type="ECO:0000313" key="2">
    <source>
        <dbReference type="EMBL" id="OGG16729.1"/>
    </source>
</evidence>
<name>A0A1F5ZW81_9BACT</name>
<sequence length="229" mass="26351">MDRYIQMKTLVFVLFIAFPIIGFFLGMKYQSIIVELSQPTGSPISITPSIVPAGLFTYTNDAFHYSFQYTNSEKIQPIRRENTSAFDEYITVSDKKDNDISLLTIQVQTPPIMRDFQNEQEAMEEIVGYYSGSTSQYLSPKLNQRTGPVKEEINSTPFYRYEIAWTDDPKTGSQRGSGTDVWLLVPIVRGGRLAGSDNLRPYTFLWLRYDKKYEDRLKGILDSFQLLNL</sequence>
<dbReference type="AlphaFoldDB" id="A0A1F5ZW81"/>
<feature type="transmembrane region" description="Helical" evidence="1">
    <location>
        <begin position="9"/>
        <end position="27"/>
    </location>
</feature>